<evidence type="ECO:0000259" key="1">
    <source>
        <dbReference type="SMART" id="SM00226"/>
    </source>
</evidence>
<dbReference type="EMBL" id="AZHW01000961">
    <property type="protein sequence ID" value="ETW95069.1"/>
    <property type="molecule type" value="Genomic_DNA"/>
</dbReference>
<comment type="caution">
    <text evidence="2">The sequence shown here is derived from an EMBL/GenBank/DDBJ whole genome shotgun (WGS) entry which is preliminary data.</text>
</comment>
<dbReference type="InterPro" id="IPR036196">
    <property type="entry name" value="Ptyr_pPase_sf"/>
</dbReference>
<dbReference type="Pfam" id="PF01451">
    <property type="entry name" value="LMWPc"/>
    <property type="match status" value="1"/>
</dbReference>
<dbReference type="Gene3D" id="3.40.50.2300">
    <property type="match status" value="1"/>
</dbReference>
<accession>W4LAW0</accession>
<evidence type="ECO:0000313" key="3">
    <source>
        <dbReference type="Proteomes" id="UP000019141"/>
    </source>
</evidence>
<dbReference type="HOGENOM" id="CLU_1757434_0_0_7"/>
<feature type="domain" description="Phosphotyrosine protein phosphatase I" evidence="1">
    <location>
        <begin position="9"/>
        <end position="148"/>
    </location>
</feature>
<protein>
    <recommendedName>
        <fullName evidence="1">Phosphotyrosine protein phosphatase I domain-containing protein</fullName>
    </recommendedName>
</protein>
<sequence>MIAMPQPPSTVLFLCSGNYYRSRFAEHLFNTSIELTGLSWTADSRGLIVDRLDSNMGPISRHTLNGLAERGISVPEPPRFPIQLRESDLATANLIIAIKEAEHRPMLTKRFPKWPDHVEYWHIHDIDLALPTDTLTALTREVTQLIERLQTQTT</sequence>
<reference evidence="2 3" key="1">
    <citation type="journal article" date="2014" name="Nature">
        <title>An environmental bacterial taxon with a large and distinct metabolic repertoire.</title>
        <authorList>
            <person name="Wilson M.C."/>
            <person name="Mori T."/>
            <person name="Ruckert C."/>
            <person name="Uria A.R."/>
            <person name="Helf M.J."/>
            <person name="Takada K."/>
            <person name="Gernert C."/>
            <person name="Steffens U.A."/>
            <person name="Heycke N."/>
            <person name="Schmitt S."/>
            <person name="Rinke C."/>
            <person name="Helfrich E.J."/>
            <person name="Brachmann A.O."/>
            <person name="Gurgui C."/>
            <person name="Wakimoto T."/>
            <person name="Kracht M."/>
            <person name="Crusemann M."/>
            <person name="Hentschel U."/>
            <person name="Abe I."/>
            <person name="Matsunaga S."/>
            <person name="Kalinowski J."/>
            <person name="Takeyama H."/>
            <person name="Piel J."/>
        </authorList>
    </citation>
    <scope>NUCLEOTIDE SEQUENCE [LARGE SCALE GENOMIC DNA]</scope>
    <source>
        <strain evidence="3">TSY1</strain>
    </source>
</reference>
<organism evidence="2 3">
    <name type="scientific">Entotheonella factor</name>
    <dbReference type="NCBI Taxonomy" id="1429438"/>
    <lineage>
        <taxon>Bacteria</taxon>
        <taxon>Pseudomonadati</taxon>
        <taxon>Nitrospinota/Tectimicrobiota group</taxon>
        <taxon>Candidatus Tectimicrobiota</taxon>
        <taxon>Candidatus Entotheonellia</taxon>
        <taxon>Candidatus Entotheonellales</taxon>
        <taxon>Candidatus Entotheonellaceae</taxon>
        <taxon>Candidatus Entotheonella</taxon>
    </lineage>
</organism>
<dbReference type="InterPro" id="IPR023485">
    <property type="entry name" value="Ptyr_pPase"/>
</dbReference>
<proteinExistence type="predicted"/>
<dbReference type="PATRIC" id="fig|1429438.4.peg.6114"/>
<dbReference type="AlphaFoldDB" id="W4LAW0"/>
<dbReference type="SMART" id="SM00226">
    <property type="entry name" value="LMWPc"/>
    <property type="match status" value="1"/>
</dbReference>
<gene>
    <name evidence="2" type="ORF">ETSY1_32220</name>
</gene>
<evidence type="ECO:0000313" key="2">
    <source>
        <dbReference type="EMBL" id="ETW95069.1"/>
    </source>
</evidence>
<dbReference type="SUPFAM" id="SSF52788">
    <property type="entry name" value="Phosphotyrosine protein phosphatases I"/>
    <property type="match status" value="1"/>
</dbReference>
<name>W4LAW0_ENTF1</name>
<keyword evidence="3" id="KW-1185">Reference proteome</keyword>
<dbReference type="Proteomes" id="UP000019141">
    <property type="component" value="Unassembled WGS sequence"/>
</dbReference>